<sequence>MRGSLVEWVLVIAGLLGVIGFANSDFQPRKGLLIAAGAIAVAVTFWAAWAQPRPEEVYSPLQGRRRVARSPYSPVWVVIPLALVAAWVFTVYGAGMVLASAVGVEHTRSGIVMHSARYEPSARSRQRPCTNLSVVLETERGPQSIVHCDVDLAGTLPPAGFTVTYRTRESALGLFAVRDLVLPQVDAVLEMARRAEEQAARAEGRR</sequence>
<feature type="transmembrane region" description="Helical" evidence="1">
    <location>
        <begin position="31"/>
        <end position="49"/>
    </location>
</feature>
<feature type="transmembrane region" description="Helical" evidence="1">
    <location>
        <begin position="75"/>
        <end position="104"/>
    </location>
</feature>
<dbReference type="RefSeq" id="WP_080149652.1">
    <property type="nucleotide sequence ID" value="NZ_FWEU01000003.1"/>
</dbReference>
<dbReference type="AlphaFoldDB" id="A0A1W1GZM3"/>
<name>A0A1W1GZM3_9GAMM</name>
<protein>
    <submittedName>
        <fullName evidence="2">Uncharacterized protein</fullName>
    </submittedName>
</protein>
<dbReference type="Proteomes" id="UP000191133">
    <property type="component" value="Unassembled WGS sequence"/>
</dbReference>
<keyword evidence="1" id="KW-0472">Membrane</keyword>
<evidence type="ECO:0000256" key="1">
    <source>
        <dbReference type="SAM" id="Phobius"/>
    </source>
</evidence>
<proteinExistence type="predicted"/>
<evidence type="ECO:0000313" key="3">
    <source>
        <dbReference type="Proteomes" id="UP000191133"/>
    </source>
</evidence>
<keyword evidence="1" id="KW-1133">Transmembrane helix</keyword>
<gene>
    <name evidence="2" type="ORF">SAMN04488690_2399</name>
</gene>
<reference evidence="3" key="1">
    <citation type="submission" date="2016-10" db="EMBL/GenBank/DDBJ databases">
        <authorList>
            <person name="Varghese N."/>
        </authorList>
    </citation>
    <scope>NUCLEOTIDE SEQUENCE [LARGE SCALE GENOMIC DNA]</scope>
    <source>
        <strain evidence="3">92MFCol6.1</strain>
    </source>
</reference>
<keyword evidence="1" id="KW-0812">Transmembrane</keyword>
<dbReference type="EMBL" id="FWEU01000003">
    <property type="protein sequence ID" value="SLM24674.1"/>
    <property type="molecule type" value="Genomic_DNA"/>
</dbReference>
<accession>A0A1W1GZM3</accession>
<organism evidence="2 3">
    <name type="scientific">Stenotrophomonas indicatrix</name>
    <dbReference type="NCBI Taxonomy" id="2045451"/>
    <lineage>
        <taxon>Bacteria</taxon>
        <taxon>Pseudomonadati</taxon>
        <taxon>Pseudomonadota</taxon>
        <taxon>Gammaproteobacteria</taxon>
        <taxon>Lysobacterales</taxon>
        <taxon>Lysobacteraceae</taxon>
        <taxon>Stenotrophomonas</taxon>
    </lineage>
</organism>
<feature type="transmembrane region" description="Helical" evidence="1">
    <location>
        <begin position="6"/>
        <end position="24"/>
    </location>
</feature>
<evidence type="ECO:0000313" key="2">
    <source>
        <dbReference type="EMBL" id="SLM24674.1"/>
    </source>
</evidence>